<dbReference type="InterPro" id="IPR036058">
    <property type="entry name" value="Kazal_dom_sf"/>
</dbReference>
<dbReference type="SUPFAM" id="SSF100895">
    <property type="entry name" value="Kazal-type serine protease inhibitors"/>
    <property type="match status" value="6"/>
</dbReference>
<feature type="region of interest" description="Disordered" evidence="4">
    <location>
        <begin position="371"/>
        <end position="394"/>
    </location>
</feature>
<evidence type="ECO:0000313" key="8">
    <source>
        <dbReference type="Proteomes" id="UP000770661"/>
    </source>
</evidence>
<protein>
    <submittedName>
        <fullName evidence="7">Serine protease inhibitor dipetalogastin</fullName>
    </submittedName>
</protein>
<dbReference type="AlphaFoldDB" id="A0A8J4YID1"/>
<sequence length="394" mass="43279">MGPTSSALRLLLLVGVVVASPQTQRKGCPETCPDRSRPVCGTNKIVYRNVCFLKRAACTTLPNLRKKNDGPCAIQRPRPSSGCRQECTKIYLPVCGSDNVTYNNNCLLRLASCENTQKNRPEIEVRYENACDVESVQDVCLRSCLDKYEPACGSDRITYYNKCELSIAMCRNDQLTLHYEGTCAGFSGKGAKRPSTEQQGVSSSVVSDYCEDTCTGGFRPVCGNNGLTYGSDCYLKLAKCRIPTLEKTSDGVCTKDCSLQCDTARKLVCGSDQITYTNDCFLLLSRCRDPAVQRVHDGPCVFVEKPECRPHNCPSRGDYLCGSDGITYKNRCLFDAATCYNKGLLKLYDGNCTLFFLTMNRALRLLHPLQHSTSSPSTSNVRTATASASAPTMP</sequence>
<evidence type="ECO:0000256" key="3">
    <source>
        <dbReference type="ARBA" id="ARBA00023157"/>
    </source>
</evidence>
<keyword evidence="8" id="KW-1185">Reference proteome</keyword>
<dbReference type="InterPro" id="IPR002350">
    <property type="entry name" value="Kazal_dom"/>
</dbReference>
<dbReference type="SMART" id="SM00280">
    <property type="entry name" value="KAZAL"/>
    <property type="match status" value="6"/>
</dbReference>
<gene>
    <name evidence="7" type="primary">DPGN_2</name>
    <name evidence="7" type="ORF">GWK47_041635</name>
</gene>
<keyword evidence="2" id="KW-0722">Serine protease inhibitor</keyword>
<keyword evidence="5" id="KW-0732">Signal</keyword>
<feature type="domain" description="Kazal-like" evidence="6">
    <location>
        <begin position="134"/>
        <end position="185"/>
    </location>
</feature>
<dbReference type="EMBL" id="JACEEZ010007575">
    <property type="protein sequence ID" value="KAG0723956.1"/>
    <property type="molecule type" value="Genomic_DNA"/>
</dbReference>
<dbReference type="OrthoDB" id="192611at2759"/>
<dbReference type="PANTHER" id="PTHR10913:SF45">
    <property type="entry name" value="FOLLISTATIN, ISOFORM A-RELATED"/>
    <property type="match status" value="1"/>
</dbReference>
<proteinExistence type="predicted"/>
<feature type="compositionally biased region" description="Polar residues" evidence="4">
    <location>
        <begin position="371"/>
        <end position="382"/>
    </location>
</feature>
<dbReference type="Pfam" id="PF07648">
    <property type="entry name" value="Kazal_2"/>
    <property type="match status" value="5"/>
</dbReference>
<accession>A0A8J4YID1</accession>
<feature type="domain" description="Kazal-like" evidence="6">
    <location>
        <begin position="303"/>
        <end position="354"/>
    </location>
</feature>
<feature type="domain" description="Kazal-like" evidence="6">
    <location>
        <begin position="247"/>
        <end position="302"/>
    </location>
</feature>
<dbReference type="Proteomes" id="UP000770661">
    <property type="component" value="Unassembled WGS sequence"/>
</dbReference>
<dbReference type="Gene3D" id="3.30.60.30">
    <property type="match status" value="6"/>
</dbReference>
<name>A0A8J4YID1_CHIOP</name>
<evidence type="ECO:0000256" key="5">
    <source>
        <dbReference type="SAM" id="SignalP"/>
    </source>
</evidence>
<keyword evidence="3" id="KW-1015">Disulfide bond</keyword>
<evidence type="ECO:0000256" key="4">
    <source>
        <dbReference type="SAM" id="MobiDB-lite"/>
    </source>
</evidence>
<keyword evidence="1" id="KW-0646">Protease inhibitor</keyword>
<feature type="domain" description="Kazal-like" evidence="6">
    <location>
        <begin position="22"/>
        <end position="74"/>
    </location>
</feature>
<dbReference type="Pfam" id="PF00050">
    <property type="entry name" value="Kazal_1"/>
    <property type="match status" value="1"/>
</dbReference>
<dbReference type="PANTHER" id="PTHR10913">
    <property type="entry name" value="FOLLISTATIN-RELATED"/>
    <property type="match status" value="1"/>
</dbReference>
<evidence type="ECO:0000256" key="2">
    <source>
        <dbReference type="ARBA" id="ARBA00022900"/>
    </source>
</evidence>
<feature type="chain" id="PRO_5035301910" evidence="5">
    <location>
        <begin position="20"/>
        <end position="394"/>
    </location>
</feature>
<comment type="caution">
    <text evidence="7">The sequence shown here is derived from an EMBL/GenBank/DDBJ whole genome shotgun (WGS) entry which is preliminary data.</text>
</comment>
<feature type="signal peptide" evidence="5">
    <location>
        <begin position="1"/>
        <end position="19"/>
    </location>
</feature>
<dbReference type="GO" id="GO:0005576">
    <property type="term" value="C:extracellular region"/>
    <property type="evidence" value="ECO:0007669"/>
    <property type="project" value="TreeGrafter"/>
</dbReference>
<feature type="compositionally biased region" description="Low complexity" evidence="4">
    <location>
        <begin position="383"/>
        <end position="394"/>
    </location>
</feature>
<feature type="domain" description="Kazal-like" evidence="6">
    <location>
        <begin position="77"/>
        <end position="133"/>
    </location>
</feature>
<reference evidence="7" key="1">
    <citation type="submission" date="2020-07" db="EMBL/GenBank/DDBJ databases">
        <title>The High-quality genome of the commercially important snow crab, Chionoecetes opilio.</title>
        <authorList>
            <person name="Jeong J.-H."/>
            <person name="Ryu S."/>
        </authorList>
    </citation>
    <scope>NUCLEOTIDE SEQUENCE</scope>
    <source>
        <strain evidence="7">MADBK_172401_WGS</strain>
        <tissue evidence="7">Digestive gland</tissue>
    </source>
</reference>
<dbReference type="CDD" id="cd00104">
    <property type="entry name" value="KAZAL_FS"/>
    <property type="match status" value="6"/>
</dbReference>
<organism evidence="7 8">
    <name type="scientific">Chionoecetes opilio</name>
    <name type="common">Atlantic snow crab</name>
    <name type="synonym">Cancer opilio</name>
    <dbReference type="NCBI Taxonomy" id="41210"/>
    <lineage>
        <taxon>Eukaryota</taxon>
        <taxon>Metazoa</taxon>
        <taxon>Ecdysozoa</taxon>
        <taxon>Arthropoda</taxon>
        <taxon>Crustacea</taxon>
        <taxon>Multicrustacea</taxon>
        <taxon>Malacostraca</taxon>
        <taxon>Eumalacostraca</taxon>
        <taxon>Eucarida</taxon>
        <taxon>Decapoda</taxon>
        <taxon>Pleocyemata</taxon>
        <taxon>Brachyura</taxon>
        <taxon>Eubrachyura</taxon>
        <taxon>Majoidea</taxon>
        <taxon>Majidae</taxon>
        <taxon>Chionoecetes</taxon>
    </lineage>
</organism>
<evidence type="ECO:0000313" key="7">
    <source>
        <dbReference type="EMBL" id="KAG0723956.1"/>
    </source>
</evidence>
<feature type="domain" description="Kazal-like" evidence="6">
    <location>
        <begin position="204"/>
        <end position="241"/>
    </location>
</feature>
<evidence type="ECO:0000259" key="6">
    <source>
        <dbReference type="PROSITE" id="PS51465"/>
    </source>
</evidence>
<dbReference type="InterPro" id="IPR050653">
    <property type="entry name" value="Prot_Inhib_GrowthFact_Antg"/>
</dbReference>
<evidence type="ECO:0000256" key="1">
    <source>
        <dbReference type="ARBA" id="ARBA00022690"/>
    </source>
</evidence>
<dbReference type="PROSITE" id="PS51465">
    <property type="entry name" value="KAZAL_2"/>
    <property type="match status" value="6"/>
</dbReference>